<evidence type="ECO:0000256" key="1">
    <source>
        <dbReference type="ARBA" id="ARBA00023002"/>
    </source>
</evidence>
<keyword evidence="1" id="KW-0560">Oxidoreductase</keyword>
<reference evidence="2 3" key="1">
    <citation type="submission" date="2017-04" db="EMBL/GenBank/DDBJ databases">
        <title>Complete Genome Sequence of Bacillus thuringiensis type Strain ATCC 10792.</title>
        <authorList>
            <person name="Oh D.-H."/>
            <person name="Park B.-J."/>
            <person name="Shuai W."/>
            <person name="Chelliah R."/>
        </authorList>
    </citation>
    <scope>NUCLEOTIDE SEQUENCE [LARGE SCALE GENOMIC DNA]</scope>
    <source>
        <strain evidence="2 3">ATCC 10792</strain>
    </source>
</reference>
<gene>
    <name evidence="2" type="ORF">CAB88_14465</name>
</gene>
<dbReference type="RefSeq" id="WP_000087063.1">
    <property type="nucleotide sequence ID" value="NZ_CP012099.1"/>
</dbReference>
<organism evidence="2 3">
    <name type="scientific">Bacillus thuringiensis</name>
    <dbReference type="NCBI Taxonomy" id="1428"/>
    <lineage>
        <taxon>Bacteria</taxon>
        <taxon>Bacillati</taxon>
        <taxon>Bacillota</taxon>
        <taxon>Bacilli</taxon>
        <taxon>Bacillales</taxon>
        <taxon>Bacillaceae</taxon>
        <taxon>Bacillus</taxon>
        <taxon>Bacillus cereus group</taxon>
    </lineage>
</organism>
<dbReference type="EMBL" id="CP021061">
    <property type="protein sequence ID" value="ARP58199.1"/>
    <property type="molecule type" value="Genomic_DNA"/>
</dbReference>
<dbReference type="SUPFAM" id="SSF54292">
    <property type="entry name" value="2Fe-2S ferredoxin-like"/>
    <property type="match status" value="1"/>
</dbReference>
<evidence type="ECO:0000313" key="2">
    <source>
        <dbReference type="EMBL" id="ARP58199.1"/>
    </source>
</evidence>
<dbReference type="Gene3D" id="3.10.20.440">
    <property type="entry name" value="2Fe-2S iron-sulphur cluster binding domain, sarcosine oxidase, alpha subunit, N-terminal domain"/>
    <property type="match status" value="1"/>
</dbReference>
<dbReference type="InterPro" id="IPR036010">
    <property type="entry name" value="2Fe-2S_ferredoxin-like_sf"/>
</dbReference>
<dbReference type="SMR" id="A0A0K0QDA9"/>
<dbReference type="InterPro" id="IPR001041">
    <property type="entry name" value="2Fe-2S_ferredoxin-type"/>
</dbReference>
<dbReference type="CDD" id="cd00207">
    <property type="entry name" value="fer2"/>
    <property type="match status" value="1"/>
</dbReference>
<keyword evidence="3" id="KW-1185">Reference proteome</keyword>
<dbReference type="GO" id="GO:0051536">
    <property type="term" value="F:iron-sulfur cluster binding"/>
    <property type="evidence" value="ECO:0007669"/>
    <property type="project" value="InterPro"/>
</dbReference>
<protein>
    <submittedName>
        <fullName evidence="2">(2Fe-2S)-binding protein</fullName>
    </submittedName>
</protein>
<dbReference type="Proteomes" id="UP000194143">
    <property type="component" value="Chromosome"/>
</dbReference>
<dbReference type="GeneID" id="67467166"/>
<accession>A0A0K0QDA9</accession>
<dbReference type="Pfam" id="PF13510">
    <property type="entry name" value="Fer2_4"/>
    <property type="match status" value="1"/>
</dbReference>
<sequence>MSRITHHPILGTLQSSERITFQFNGHQYEAYEHETIAAALLANEIRTLRVHEDSGTPRGIYCNIGHCSECRVTVNNQTNVRACLTVVEENMVVESGKQHPNIVREMVKKR</sequence>
<dbReference type="InterPro" id="IPR042204">
    <property type="entry name" value="2Fe-2S-bd_N"/>
</dbReference>
<evidence type="ECO:0000313" key="3">
    <source>
        <dbReference type="Proteomes" id="UP000194143"/>
    </source>
</evidence>
<dbReference type="GO" id="GO:0016491">
    <property type="term" value="F:oxidoreductase activity"/>
    <property type="evidence" value="ECO:0007669"/>
    <property type="project" value="UniProtKB-KW"/>
</dbReference>
<dbReference type="AlphaFoldDB" id="A0A0K0QDA9"/>
<proteinExistence type="predicted"/>
<name>A0A0K0QDA9_BACTU</name>